<feature type="transmembrane region" description="Helical" evidence="2">
    <location>
        <begin position="65"/>
        <end position="86"/>
    </location>
</feature>
<dbReference type="AlphaFoldDB" id="A0A3L7JBC1"/>
<dbReference type="EMBL" id="RCWJ01000001">
    <property type="protein sequence ID" value="RLQ85792.1"/>
    <property type="molecule type" value="Genomic_DNA"/>
</dbReference>
<accession>A0A3L7JBC1</accession>
<organism evidence="3 4">
    <name type="scientific">Mycetocola zhadangensis</name>
    <dbReference type="NCBI Taxonomy" id="1164595"/>
    <lineage>
        <taxon>Bacteria</taxon>
        <taxon>Bacillati</taxon>
        <taxon>Actinomycetota</taxon>
        <taxon>Actinomycetes</taxon>
        <taxon>Micrococcales</taxon>
        <taxon>Microbacteriaceae</taxon>
        <taxon>Mycetocola</taxon>
    </lineage>
</organism>
<feature type="compositionally biased region" description="Acidic residues" evidence="1">
    <location>
        <begin position="1"/>
        <end position="18"/>
    </location>
</feature>
<reference evidence="3 4" key="1">
    <citation type="submission" date="2018-10" db="EMBL/GenBank/DDBJ databases">
        <authorList>
            <person name="Li J."/>
        </authorList>
    </citation>
    <scope>NUCLEOTIDE SEQUENCE [LARGE SCALE GENOMIC DNA]</scope>
    <source>
        <strain evidence="3 4">ZD1-4</strain>
    </source>
</reference>
<evidence type="ECO:0000256" key="1">
    <source>
        <dbReference type="SAM" id="MobiDB-lite"/>
    </source>
</evidence>
<dbReference type="Proteomes" id="UP000282460">
    <property type="component" value="Unassembled WGS sequence"/>
</dbReference>
<proteinExistence type="predicted"/>
<keyword evidence="2" id="KW-0472">Membrane</keyword>
<protein>
    <submittedName>
        <fullName evidence="3">DNA polymerase III subunit gamma/tau</fullName>
    </submittedName>
</protein>
<feature type="compositionally biased region" description="Low complexity" evidence="1">
    <location>
        <begin position="19"/>
        <end position="33"/>
    </location>
</feature>
<evidence type="ECO:0000313" key="4">
    <source>
        <dbReference type="Proteomes" id="UP000282460"/>
    </source>
</evidence>
<feature type="transmembrane region" description="Helical" evidence="2">
    <location>
        <begin position="98"/>
        <end position="124"/>
    </location>
</feature>
<dbReference type="OrthoDB" id="4981704at2"/>
<keyword evidence="2" id="KW-1133">Transmembrane helix</keyword>
<dbReference type="RefSeq" id="WP_121658156.1">
    <property type="nucleotide sequence ID" value="NZ_BMEK01000001.1"/>
</dbReference>
<evidence type="ECO:0000313" key="3">
    <source>
        <dbReference type="EMBL" id="RLQ85792.1"/>
    </source>
</evidence>
<evidence type="ECO:0000256" key="2">
    <source>
        <dbReference type="SAM" id="Phobius"/>
    </source>
</evidence>
<gene>
    <name evidence="3" type="ORF">D9V28_02735</name>
</gene>
<feature type="region of interest" description="Disordered" evidence="1">
    <location>
        <begin position="1"/>
        <end position="41"/>
    </location>
</feature>
<comment type="caution">
    <text evidence="3">The sequence shown here is derived from an EMBL/GenBank/DDBJ whole genome shotgun (WGS) entry which is preliminary data.</text>
</comment>
<keyword evidence="2" id="KW-0812">Transmembrane</keyword>
<sequence length="157" mass="16300">MPRDSDDEALTWAGDDEPAQTSASEPTASATAPRPKVAPGWRVVGKPGTPTVTGDAQPRVQMGSVALVVHGILGGVYLLYIIGWLIAAQRDSATPTDIIGGVMYTVGLWFAVLAPALWFGTVLWLTRGAVSSRVRLIALAVGVVVLIPVPFLVGGAA</sequence>
<name>A0A3L7JBC1_9MICO</name>
<feature type="transmembrane region" description="Helical" evidence="2">
    <location>
        <begin position="136"/>
        <end position="156"/>
    </location>
</feature>
<keyword evidence="4" id="KW-1185">Reference proteome</keyword>